<proteinExistence type="predicted"/>
<keyword evidence="2" id="KW-1185">Reference proteome</keyword>
<name>A0A183I4E3_9BILA</name>
<evidence type="ECO:0000313" key="2">
    <source>
        <dbReference type="Proteomes" id="UP000267606"/>
    </source>
</evidence>
<reference evidence="1 2" key="2">
    <citation type="submission" date="2018-11" db="EMBL/GenBank/DDBJ databases">
        <authorList>
            <consortium name="Pathogen Informatics"/>
        </authorList>
    </citation>
    <scope>NUCLEOTIDE SEQUENCE [LARGE SCALE GENOMIC DNA]</scope>
</reference>
<dbReference type="AlphaFoldDB" id="A0A183I4E3"/>
<evidence type="ECO:0000313" key="3">
    <source>
        <dbReference type="WBParaSite" id="OFLC_0001461301-mRNA-1"/>
    </source>
</evidence>
<dbReference type="STRING" id="387005.A0A183I4E3"/>
<sequence length="188" mass="21201">MCHNMPSCNQSIVSQSQHVAPVQLQQSRCVANCMPNCEPQCIQQACPPACQPMCELECMHKLRSQVIVLEQQESQLPQFPVQPHLIQFPSQPQLPRFPFPPVQPSVHALRPPPQPRPPQTRCVQQCMPQCLQECVRKACIATCGPACLSECMEQQKKLQSPQGCSCMIGYTHCSQNTCCLRRRQRHVS</sequence>
<reference evidence="3" key="1">
    <citation type="submission" date="2016-06" db="UniProtKB">
        <authorList>
            <consortium name="WormBaseParasite"/>
        </authorList>
    </citation>
    <scope>IDENTIFICATION</scope>
</reference>
<dbReference type="WBParaSite" id="OFLC_0001461301-mRNA-1">
    <property type="protein sequence ID" value="OFLC_0001461301-mRNA-1"/>
    <property type="gene ID" value="OFLC_0001461301"/>
</dbReference>
<accession>A0A183I4E3</accession>
<dbReference type="EMBL" id="UZAJ01040995">
    <property type="protein sequence ID" value="VDP17827.1"/>
    <property type="molecule type" value="Genomic_DNA"/>
</dbReference>
<gene>
    <name evidence="1" type="ORF">OFLC_LOCUS14605</name>
</gene>
<dbReference type="Proteomes" id="UP000267606">
    <property type="component" value="Unassembled WGS sequence"/>
</dbReference>
<evidence type="ECO:0000313" key="1">
    <source>
        <dbReference type="EMBL" id="VDP17827.1"/>
    </source>
</evidence>
<organism evidence="3">
    <name type="scientific">Onchocerca flexuosa</name>
    <dbReference type="NCBI Taxonomy" id="387005"/>
    <lineage>
        <taxon>Eukaryota</taxon>
        <taxon>Metazoa</taxon>
        <taxon>Ecdysozoa</taxon>
        <taxon>Nematoda</taxon>
        <taxon>Chromadorea</taxon>
        <taxon>Rhabditida</taxon>
        <taxon>Spirurina</taxon>
        <taxon>Spiruromorpha</taxon>
        <taxon>Filarioidea</taxon>
        <taxon>Onchocercidae</taxon>
        <taxon>Onchocerca</taxon>
    </lineage>
</organism>
<protein>
    <submittedName>
        <fullName evidence="3">Cysteine rich repeat-containing domain protein</fullName>
    </submittedName>
</protein>